<dbReference type="GO" id="GO:0003700">
    <property type="term" value="F:DNA-binding transcription factor activity"/>
    <property type="evidence" value="ECO:0007669"/>
    <property type="project" value="InterPro"/>
</dbReference>
<dbReference type="GO" id="GO:0003677">
    <property type="term" value="F:DNA binding"/>
    <property type="evidence" value="ECO:0007669"/>
    <property type="project" value="InterPro"/>
</dbReference>
<dbReference type="GO" id="GO:0005509">
    <property type="term" value="F:calcium ion binding"/>
    <property type="evidence" value="ECO:0007669"/>
    <property type="project" value="InterPro"/>
</dbReference>
<reference evidence="2" key="1">
    <citation type="journal article" date="2021" name="Proc. Natl. Acad. Sci. U.S.A.">
        <title>A Catalog of Tens of Thousands of Viruses from Human Metagenomes Reveals Hidden Associations with Chronic Diseases.</title>
        <authorList>
            <person name="Tisza M.J."/>
            <person name="Buck C.B."/>
        </authorList>
    </citation>
    <scope>NUCLEOTIDE SEQUENCE</scope>
    <source>
        <strain evidence="2">CtJLD79</strain>
    </source>
</reference>
<keyword evidence="2" id="KW-0648">Protein biosynthesis</keyword>
<dbReference type="Gene3D" id="1.10.10.10">
    <property type="entry name" value="Winged helix-like DNA-binding domain superfamily/Winged helix DNA-binding domain"/>
    <property type="match status" value="1"/>
</dbReference>
<name>A0A8S5RFB4_9VIRU</name>
<dbReference type="InterPro" id="IPR036388">
    <property type="entry name" value="WH-like_DNA-bd_sf"/>
</dbReference>
<proteinExistence type="predicted"/>
<organism evidence="2">
    <name type="scientific">virus sp. ctJLD79</name>
    <dbReference type="NCBI Taxonomy" id="2827987"/>
    <lineage>
        <taxon>Viruses</taxon>
    </lineage>
</organism>
<keyword evidence="2" id="KW-0396">Initiation factor</keyword>
<dbReference type="EMBL" id="BK059097">
    <property type="protein sequence ID" value="DAE29676.1"/>
    <property type="molecule type" value="Genomic_DNA"/>
</dbReference>
<evidence type="ECO:0000259" key="1">
    <source>
        <dbReference type="Pfam" id="PF08769"/>
    </source>
</evidence>
<dbReference type="GO" id="GO:0042173">
    <property type="term" value="P:regulation of sporulation resulting in formation of a cellular spore"/>
    <property type="evidence" value="ECO:0007669"/>
    <property type="project" value="InterPro"/>
</dbReference>
<dbReference type="InterPro" id="IPR016032">
    <property type="entry name" value="Sig_transdc_resp-reg_C-effctor"/>
</dbReference>
<feature type="domain" description="Sporulation initiation factor Spo0A C-terminal" evidence="1">
    <location>
        <begin position="20"/>
        <end position="117"/>
    </location>
</feature>
<sequence>MKFDYLSPTDDVRRRQLERVADVLPRLGVPRTYRGFEATIAAVWLVLEDEDCLRMVTTRIYAKVAQLSGQTRYAAERNIRTVVKRAWDCNPAYLSEIAGYPISAQPIPSEFIDMLATDAMRFTSQGQIPT</sequence>
<dbReference type="SUPFAM" id="SSF46894">
    <property type="entry name" value="C-terminal effector domain of the bipartite response regulators"/>
    <property type="match status" value="1"/>
</dbReference>
<protein>
    <submittedName>
        <fullName evidence="2">Sporulation initiation factor Spo0A C terminal</fullName>
    </submittedName>
</protein>
<accession>A0A8S5RFB4</accession>
<evidence type="ECO:0000313" key="2">
    <source>
        <dbReference type="EMBL" id="DAE29676.1"/>
    </source>
</evidence>
<dbReference type="Pfam" id="PF08769">
    <property type="entry name" value="Spo0A_C"/>
    <property type="match status" value="1"/>
</dbReference>
<dbReference type="InterPro" id="IPR014879">
    <property type="entry name" value="Spo0A_C"/>
</dbReference>